<dbReference type="InterPro" id="IPR050740">
    <property type="entry name" value="Aldehyde_DH_Superfamily"/>
</dbReference>
<sequence>MNSRGLSLLRQKAYIGGKWTDGSKNEKFDVTNPATGKIIGSAPNLNVQDVTNAIDSAKEAFQTWKHTTPKVRSNLLREWFNLVTKNSKDLAEIVTAEAGKCLGESLGEVNYGNSFLEWFSEEARRIHGEVIAGQDKTKEMIFIKEPIGVVGLITPWNFPVAMITRKAGAALAAGCTCVIKPAEDTPFSALALAELAEKAGFPPGVINVVTCNRKGAPEIGKLLCTHDSVAGISFTGSTFVGKLLYAQCAQGVKRVAFELGGNAPFLVFNSAKIDAAVNGAMASKFRNCGQTCVSANRFLIQEDVVDEFVSKLSARLDNVVCGDGTKSGVTMGPLINKAQIDKVSSLVDDAVSKGANVIKGGKRLVDLGELFYAPTILTNVKSNMNCYNEEIFGPVVQIIPFKTEEEGIKLANSTKSGLAGYFYSSDISQIWRVSKQLEVGMVGINEGIISCAEAAFGGVKESGIGREGSHHGIDEFVNVKYLCFGGLQ</sequence>
<dbReference type="PROSITE" id="PS00687">
    <property type="entry name" value="ALDEHYDE_DEHYDR_GLU"/>
    <property type="match status" value="1"/>
</dbReference>
<dbReference type="EMBL" id="JAWJWF010000045">
    <property type="protein sequence ID" value="KAK6626579.1"/>
    <property type="molecule type" value="Genomic_DNA"/>
</dbReference>
<evidence type="ECO:0000256" key="7">
    <source>
        <dbReference type="RuleBase" id="RU365091"/>
    </source>
</evidence>
<keyword evidence="7" id="KW-0520">NAD</keyword>
<evidence type="ECO:0000256" key="5">
    <source>
        <dbReference type="PROSITE-ProRule" id="PRU10007"/>
    </source>
</evidence>
<comment type="caution">
    <text evidence="9">The sequence shown here is derived from an EMBL/GenBank/DDBJ whole genome shotgun (WGS) entry which is preliminary data.</text>
</comment>
<dbReference type="CDD" id="cd07103">
    <property type="entry name" value="ALDH_F5_SSADH_GabD"/>
    <property type="match status" value="1"/>
</dbReference>
<comment type="function">
    <text evidence="1">Catalyzes one step in the degradation of the inhibitory neurotransmitter gamma-aminobutyric acid (GABA).</text>
</comment>
<comment type="similarity">
    <text evidence="3 6">Belongs to the aldehyde dehydrogenase family.</text>
</comment>
<evidence type="ECO:0000256" key="2">
    <source>
        <dbReference type="ARBA" id="ARBA00005176"/>
    </source>
</evidence>
<dbReference type="Gene3D" id="3.40.605.10">
    <property type="entry name" value="Aldehyde Dehydrogenase, Chain A, domain 1"/>
    <property type="match status" value="1"/>
</dbReference>
<evidence type="ECO:0000256" key="3">
    <source>
        <dbReference type="ARBA" id="ARBA00009986"/>
    </source>
</evidence>
<evidence type="ECO:0000259" key="8">
    <source>
        <dbReference type="Pfam" id="PF00171"/>
    </source>
</evidence>
<feature type="domain" description="Aldehyde dehydrogenase" evidence="8">
    <location>
        <begin position="19"/>
        <end position="481"/>
    </location>
</feature>
<comment type="pathway">
    <text evidence="2 7">Amino-acid degradation; 4-aminobutanoate degradation.</text>
</comment>
<keyword evidence="10" id="KW-1185">Reference proteome</keyword>
<dbReference type="SUPFAM" id="SSF53720">
    <property type="entry name" value="ALDH-like"/>
    <property type="match status" value="1"/>
</dbReference>
<keyword evidence="4 6" id="KW-0560">Oxidoreductase</keyword>
<feature type="active site" evidence="5">
    <location>
        <position position="258"/>
    </location>
</feature>
<dbReference type="Proteomes" id="UP001359485">
    <property type="component" value="Unassembled WGS sequence"/>
</dbReference>
<dbReference type="Gene3D" id="3.40.309.10">
    <property type="entry name" value="Aldehyde Dehydrogenase, Chain A, domain 2"/>
    <property type="match status" value="1"/>
</dbReference>
<evidence type="ECO:0000313" key="10">
    <source>
        <dbReference type="Proteomes" id="UP001359485"/>
    </source>
</evidence>
<dbReference type="EC" id="1.2.1.24" evidence="7"/>
<keyword evidence="7" id="KW-0496">Mitochondrion</keyword>
<dbReference type="InterPro" id="IPR029510">
    <property type="entry name" value="Ald_DH_CS_GLU"/>
</dbReference>
<evidence type="ECO:0000256" key="4">
    <source>
        <dbReference type="ARBA" id="ARBA00023002"/>
    </source>
</evidence>
<protein>
    <recommendedName>
        <fullName evidence="7">Succinate-semialdehyde dehydrogenase</fullName>
        <ecNumber evidence="7">1.2.1.24</ecNumber>
    </recommendedName>
</protein>
<dbReference type="Pfam" id="PF00171">
    <property type="entry name" value="Aldedh"/>
    <property type="match status" value="1"/>
</dbReference>
<dbReference type="InterPro" id="IPR016163">
    <property type="entry name" value="Ald_DH_C"/>
</dbReference>
<comment type="subcellular location">
    <subcellularLocation>
        <location evidence="7">Mitochondrion</location>
    </subcellularLocation>
</comment>
<accession>A0ABR1ARL2</accession>
<proteinExistence type="inferred from homology"/>
<dbReference type="InterPro" id="IPR016162">
    <property type="entry name" value="Ald_DH_N"/>
</dbReference>
<dbReference type="PANTHER" id="PTHR43353:SF5">
    <property type="entry name" value="SUCCINATE-SEMIALDEHYDE DEHYDROGENASE, MITOCHONDRIAL"/>
    <property type="match status" value="1"/>
</dbReference>
<dbReference type="NCBIfam" id="TIGR01780">
    <property type="entry name" value="SSADH"/>
    <property type="match status" value="1"/>
</dbReference>
<name>A0ABR1ARL2_POLSC</name>
<evidence type="ECO:0000256" key="6">
    <source>
        <dbReference type="RuleBase" id="RU003345"/>
    </source>
</evidence>
<evidence type="ECO:0000256" key="1">
    <source>
        <dbReference type="ARBA" id="ARBA00003743"/>
    </source>
</evidence>
<comment type="catalytic activity">
    <reaction evidence="7">
        <text>succinate semialdehyde + NAD(+) + H2O = succinate + NADH + 2 H(+)</text>
        <dbReference type="Rhea" id="RHEA:13217"/>
        <dbReference type="ChEBI" id="CHEBI:15377"/>
        <dbReference type="ChEBI" id="CHEBI:15378"/>
        <dbReference type="ChEBI" id="CHEBI:30031"/>
        <dbReference type="ChEBI" id="CHEBI:57540"/>
        <dbReference type="ChEBI" id="CHEBI:57706"/>
        <dbReference type="ChEBI" id="CHEBI:57945"/>
        <dbReference type="EC" id="1.2.1.24"/>
    </reaction>
</comment>
<dbReference type="InterPro" id="IPR010102">
    <property type="entry name" value="Succ_semiAld_DH"/>
</dbReference>
<comment type="subunit">
    <text evidence="7">Homotetramer.</text>
</comment>
<reference evidence="9 10" key="1">
    <citation type="submission" date="2023-09" db="EMBL/GenBank/DDBJ databases">
        <title>Genomes of two closely related lineages of the louse Polyplax serrata with different host specificities.</title>
        <authorList>
            <person name="Martinu J."/>
            <person name="Tarabai H."/>
            <person name="Stefka J."/>
            <person name="Hypsa V."/>
        </authorList>
    </citation>
    <scope>NUCLEOTIDE SEQUENCE [LARGE SCALE GENOMIC DNA]</scope>
    <source>
        <strain evidence="9">98ZLc_SE</strain>
    </source>
</reference>
<dbReference type="InterPro" id="IPR016161">
    <property type="entry name" value="Ald_DH/histidinol_DH"/>
</dbReference>
<evidence type="ECO:0000313" key="9">
    <source>
        <dbReference type="EMBL" id="KAK6626579.1"/>
    </source>
</evidence>
<dbReference type="InterPro" id="IPR015590">
    <property type="entry name" value="Aldehyde_DH_dom"/>
</dbReference>
<dbReference type="PANTHER" id="PTHR43353">
    <property type="entry name" value="SUCCINATE-SEMIALDEHYDE DEHYDROGENASE, MITOCHONDRIAL"/>
    <property type="match status" value="1"/>
</dbReference>
<gene>
    <name evidence="9" type="ORF">RUM44_009053</name>
</gene>
<organism evidence="9 10">
    <name type="scientific">Polyplax serrata</name>
    <name type="common">Common mouse louse</name>
    <dbReference type="NCBI Taxonomy" id="468196"/>
    <lineage>
        <taxon>Eukaryota</taxon>
        <taxon>Metazoa</taxon>
        <taxon>Ecdysozoa</taxon>
        <taxon>Arthropoda</taxon>
        <taxon>Hexapoda</taxon>
        <taxon>Insecta</taxon>
        <taxon>Pterygota</taxon>
        <taxon>Neoptera</taxon>
        <taxon>Paraneoptera</taxon>
        <taxon>Psocodea</taxon>
        <taxon>Troctomorpha</taxon>
        <taxon>Phthiraptera</taxon>
        <taxon>Anoplura</taxon>
        <taxon>Polyplacidae</taxon>
        <taxon>Polyplax</taxon>
    </lineage>
</organism>